<protein>
    <submittedName>
        <fullName evidence="2">Uncharacterized protein</fullName>
    </submittedName>
</protein>
<feature type="compositionally biased region" description="Polar residues" evidence="1">
    <location>
        <begin position="21"/>
        <end position="30"/>
    </location>
</feature>
<dbReference type="EMBL" id="GBXM01023256">
    <property type="protein sequence ID" value="JAH85321.1"/>
    <property type="molecule type" value="Transcribed_RNA"/>
</dbReference>
<dbReference type="AlphaFoldDB" id="A0A0E9W4U7"/>
<reference evidence="2" key="2">
    <citation type="journal article" date="2015" name="Fish Shellfish Immunol.">
        <title>Early steps in the European eel (Anguilla anguilla)-Vibrio vulnificus interaction in the gills: Role of the RtxA13 toxin.</title>
        <authorList>
            <person name="Callol A."/>
            <person name="Pajuelo D."/>
            <person name="Ebbesson L."/>
            <person name="Teles M."/>
            <person name="MacKenzie S."/>
            <person name="Amaro C."/>
        </authorList>
    </citation>
    <scope>NUCLEOTIDE SEQUENCE</scope>
</reference>
<organism evidence="2">
    <name type="scientific">Anguilla anguilla</name>
    <name type="common">European freshwater eel</name>
    <name type="synonym">Muraena anguilla</name>
    <dbReference type="NCBI Taxonomy" id="7936"/>
    <lineage>
        <taxon>Eukaryota</taxon>
        <taxon>Metazoa</taxon>
        <taxon>Chordata</taxon>
        <taxon>Craniata</taxon>
        <taxon>Vertebrata</taxon>
        <taxon>Euteleostomi</taxon>
        <taxon>Actinopterygii</taxon>
        <taxon>Neopterygii</taxon>
        <taxon>Teleostei</taxon>
        <taxon>Anguilliformes</taxon>
        <taxon>Anguillidae</taxon>
        <taxon>Anguilla</taxon>
    </lineage>
</organism>
<evidence type="ECO:0000256" key="1">
    <source>
        <dbReference type="SAM" id="MobiDB-lite"/>
    </source>
</evidence>
<reference evidence="2" key="1">
    <citation type="submission" date="2014-11" db="EMBL/GenBank/DDBJ databases">
        <authorList>
            <person name="Amaro Gonzalez C."/>
        </authorList>
    </citation>
    <scope>NUCLEOTIDE SEQUENCE</scope>
</reference>
<evidence type="ECO:0000313" key="2">
    <source>
        <dbReference type="EMBL" id="JAH85321.1"/>
    </source>
</evidence>
<feature type="region of interest" description="Disordered" evidence="1">
    <location>
        <begin position="21"/>
        <end position="43"/>
    </location>
</feature>
<sequence length="43" mass="4657">MMINLTVQYSHGILTHILKQSTTTPKTDNAPTLLPHKGGHSCA</sequence>
<name>A0A0E9W4U7_ANGAN</name>
<proteinExistence type="predicted"/>
<accession>A0A0E9W4U7</accession>